<protein>
    <submittedName>
        <fullName evidence="4">Fe-S cluster assembly protein SufD</fullName>
    </submittedName>
</protein>
<dbReference type="AlphaFoldDB" id="A0A556N0A5"/>
<evidence type="ECO:0000313" key="4">
    <source>
        <dbReference type="EMBL" id="TSJ45607.1"/>
    </source>
</evidence>
<dbReference type="GO" id="GO:0016226">
    <property type="term" value="P:iron-sulfur cluster assembly"/>
    <property type="evidence" value="ECO:0007669"/>
    <property type="project" value="InterPro"/>
</dbReference>
<comment type="caution">
    <text evidence="4">The sequence shown here is derived from an EMBL/GenBank/DDBJ whole genome shotgun (WGS) entry which is preliminary data.</text>
</comment>
<dbReference type="InterPro" id="IPR055346">
    <property type="entry name" value="Fe-S_cluster_assembly_SufBD"/>
</dbReference>
<comment type="similarity">
    <text evidence="1">Belongs to the iron-sulfur cluster assembly SufBD family.</text>
</comment>
<sequence length="424" mass="47282">MQMQTIEKESAASVNWQLKGTFLLNPELRQKALEVLEHTPFPTTKTEAWKYTRVAKIKNSNLAIQENPVTLTGNFGLSTESIQYVFINGHFSETLSSKTYPDGLKIGALSQMDDAEVRVMGGNVLLDGEVFSSINTAYATDGLYVHVSAKMQIEPVIEIIQINTDQHMLSNLRHVLVAEAFSEVKFVQRSISVNGSDNFTNVISEIHIGKNAKLTMDKLQEENETCFQISTELVNQHQDSNFTINTVTLNGLLVRNNLTIEVDGQNCETHLNGAYILNGNQHVDNHTVVDHKVANCESNELYKGVIDGKATAVFNGKVYVRKDAQKINAFQSNANVLLSDDATINSKPELEIYADDVKCSHGSTTGQLDEEAVFYLRARGLSEASARQLMVGAFIEDVIQKIENEAVTDRIHEILKERFNWVIE</sequence>
<dbReference type="InterPro" id="IPR000825">
    <property type="entry name" value="SUF_FeS_clus_asmbl_SufBD_core"/>
</dbReference>
<keyword evidence="5" id="KW-1185">Reference proteome</keyword>
<dbReference type="NCBIfam" id="TIGR01981">
    <property type="entry name" value="sufD"/>
    <property type="match status" value="1"/>
</dbReference>
<dbReference type="Pfam" id="PF19295">
    <property type="entry name" value="SufBD_N"/>
    <property type="match status" value="1"/>
</dbReference>
<dbReference type="PANTHER" id="PTHR43575">
    <property type="entry name" value="PROTEIN ABCI7, CHLOROPLASTIC"/>
    <property type="match status" value="1"/>
</dbReference>
<dbReference type="EMBL" id="VLPL01000003">
    <property type="protein sequence ID" value="TSJ45607.1"/>
    <property type="molecule type" value="Genomic_DNA"/>
</dbReference>
<accession>A0A556N0A5</accession>
<feature type="domain" description="SUF system FeS cluster assembly SufBD N-terminal" evidence="3">
    <location>
        <begin position="27"/>
        <end position="159"/>
    </location>
</feature>
<evidence type="ECO:0000313" key="5">
    <source>
        <dbReference type="Proteomes" id="UP000316008"/>
    </source>
</evidence>
<dbReference type="InterPro" id="IPR011542">
    <property type="entry name" value="SUF_FeS_clus_asmbl_SufD"/>
</dbReference>
<gene>
    <name evidence="4" type="primary">sufD</name>
    <name evidence="4" type="ORF">FO442_07590</name>
</gene>
<dbReference type="InterPro" id="IPR045595">
    <property type="entry name" value="SufBD_N"/>
</dbReference>
<name>A0A556N0A5_9FLAO</name>
<dbReference type="PANTHER" id="PTHR43575:SF1">
    <property type="entry name" value="PROTEIN ABCI7, CHLOROPLASTIC"/>
    <property type="match status" value="1"/>
</dbReference>
<evidence type="ECO:0000256" key="1">
    <source>
        <dbReference type="ARBA" id="ARBA00043967"/>
    </source>
</evidence>
<dbReference type="Proteomes" id="UP000316008">
    <property type="component" value="Unassembled WGS sequence"/>
</dbReference>
<reference evidence="4 5" key="1">
    <citation type="submission" date="2019-07" db="EMBL/GenBank/DDBJ databases">
        <authorList>
            <person name="Huq M.A."/>
        </authorList>
    </citation>
    <scope>NUCLEOTIDE SEQUENCE [LARGE SCALE GENOMIC DNA]</scope>
    <source>
        <strain evidence="4 5">MAH-3</strain>
    </source>
</reference>
<evidence type="ECO:0000259" key="3">
    <source>
        <dbReference type="Pfam" id="PF19295"/>
    </source>
</evidence>
<dbReference type="Pfam" id="PF01458">
    <property type="entry name" value="SUFBD_core"/>
    <property type="match status" value="1"/>
</dbReference>
<organism evidence="4 5">
    <name type="scientific">Fluviicola chungangensis</name>
    <dbReference type="NCBI Taxonomy" id="2597671"/>
    <lineage>
        <taxon>Bacteria</taxon>
        <taxon>Pseudomonadati</taxon>
        <taxon>Bacteroidota</taxon>
        <taxon>Flavobacteriia</taxon>
        <taxon>Flavobacteriales</taxon>
        <taxon>Crocinitomicaceae</taxon>
        <taxon>Fluviicola</taxon>
    </lineage>
</organism>
<proteinExistence type="inferred from homology"/>
<dbReference type="SUPFAM" id="SSF101960">
    <property type="entry name" value="Stabilizer of iron transporter SufD"/>
    <property type="match status" value="1"/>
</dbReference>
<feature type="domain" description="SUF system FeS cluster assembly SufBD core" evidence="2">
    <location>
        <begin position="165"/>
        <end position="394"/>
    </location>
</feature>
<evidence type="ECO:0000259" key="2">
    <source>
        <dbReference type="Pfam" id="PF01458"/>
    </source>
</evidence>
<dbReference type="InterPro" id="IPR037284">
    <property type="entry name" value="SUF_FeS_clus_asmbl_SufBD_sf"/>
</dbReference>
<dbReference type="OrthoDB" id="9768262at2"/>